<feature type="transmembrane region" description="Helical" evidence="6">
    <location>
        <begin position="111"/>
        <end position="128"/>
    </location>
</feature>
<comment type="similarity">
    <text evidence="2">Belongs to the drug/metabolite transporter (DMT) superfamily. 10 TMS drug/metabolite exporter (DME) (TC 2.A.7.3) family.</text>
</comment>
<feature type="transmembrane region" description="Helical" evidence="6">
    <location>
        <begin position="12"/>
        <end position="33"/>
    </location>
</feature>
<dbReference type="GO" id="GO:0016020">
    <property type="term" value="C:membrane"/>
    <property type="evidence" value="ECO:0007669"/>
    <property type="project" value="UniProtKB-SubCell"/>
</dbReference>
<dbReference type="InterPro" id="IPR037185">
    <property type="entry name" value="EmrE-like"/>
</dbReference>
<dbReference type="PANTHER" id="PTHR22911:SF6">
    <property type="entry name" value="SOLUTE CARRIER FAMILY 35 MEMBER G1"/>
    <property type="match status" value="1"/>
</dbReference>
<dbReference type="Pfam" id="PF00892">
    <property type="entry name" value="EamA"/>
    <property type="match status" value="1"/>
</dbReference>
<feature type="transmembrane region" description="Helical" evidence="6">
    <location>
        <begin position="133"/>
        <end position="151"/>
    </location>
</feature>
<organism evidence="8 9">
    <name type="scientific">Paracoccus aestuarii</name>
    <dbReference type="NCBI Taxonomy" id="453842"/>
    <lineage>
        <taxon>Bacteria</taxon>
        <taxon>Pseudomonadati</taxon>
        <taxon>Pseudomonadota</taxon>
        <taxon>Alphaproteobacteria</taxon>
        <taxon>Rhodobacterales</taxon>
        <taxon>Paracoccaceae</taxon>
        <taxon>Paracoccus</taxon>
    </lineage>
</organism>
<evidence type="ECO:0000256" key="2">
    <source>
        <dbReference type="ARBA" id="ARBA00009853"/>
    </source>
</evidence>
<dbReference type="AlphaFoldDB" id="A0A418ZTD6"/>
<feature type="domain" description="EamA" evidence="7">
    <location>
        <begin position="15"/>
        <end position="150"/>
    </location>
</feature>
<evidence type="ECO:0000256" key="1">
    <source>
        <dbReference type="ARBA" id="ARBA00004141"/>
    </source>
</evidence>
<dbReference type="InterPro" id="IPR000620">
    <property type="entry name" value="EamA_dom"/>
</dbReference>
<proteinExistence type="inferred from homology"/>
<reference evidence="8 9" key="1">
    <citation type="submission" date="2018-09" db="EMBL/GenBank/DDBJ databases">
        <title>Paracoccus onubensis nov. sp. a moderate halophilic bacterium isolated from Gruta de las Maravillas (Aracena, Spain).</title>
        <authorList>
            <person name="Jurado V."/>
            <person name="Gutierrez-Patricio S."/>
            <person name="Gonzalez-Pimentel J.L."/>
            <person name="Laiz L."/>
            <person name="Saiz-Jimenez C."/>
        </authorList>
    </citation>
    <scope>NUCLEOTIDE SEQUENCE [LARGE SCALE GENOMIC DNA]</scope>
    <source>
        <strain evidence="8 9">DSM 19484</strain>
    </source>
</reference>
<feature type="transmembrane region" description="Helical" evidence="6">
    <location>
        <begin position="197"/>
        <end position="219"/>
    </location>
</feature>
<evidence type="ECO:0000256" key="3">
    <source>
        <dbReference type="ARBA" id="ARBA00022692"/>
    </source>
</evidence>
<evidence type="ECO:0000256" key="4">
    <source>
        <dbReference type="ARBA" id="ARBA00022989"/>
    </source>
</evidence>
<keyword evidence="5 6" id="KW-0472">Membrane</keyword>
<dbReference type="PANTHER" id="PTHR22911">
    <property type="entry name" value="ACYL-MALONYL CONDENSING ENZYME-RELATED"/>
    <property type="match status" value="1"/>
</dbReference>
<feature type="transmembrane region" description="Helical" evidence="6">
    <location>
        <begin position="49"/>
        <end position="66"/>
    </location>
</feature>
<comment type="subcellular location">
    <subcellularLocation>
        <location evidence="1">Membrane</location>
        <topology evidence="1">Multi-pass membrane protein</topology>
    </subcellularLocation>
</comment>
<evidence type="ECO:0000313" key="8">
    <source>
        <dbReference type="EMBL" id="RJL01480.1"/>
    </source>
</evidence>
<feature type="transmembrane region" description="Helical" evidence="6">
    <location>
        <begin position="163"/>
        <end position="185"/>
    </location>
</feature>
<evidence type="ECO:0000259" key="7">
    <source>
        <dbReference type="Pfam" id="PF00892"/>
    </source>
</evidence>
<comment type="caution">
    <text evidence="8">The sequence shown here is derived from an EMBL/GenBank/DDBJ whole genome shotgun (WGS) entry which is preliminary data.</text>
</comment>
<keyword evidence="4 6" id="KW-1133">Transmembrane helix</keyword>
<dbReference type="SUPFAM" id="SSF103481">
    <property type="entry name" value="Multidrug resistance efflux transporter EmrE"/>
    <property type="match status" value="1"/>
</dbReference>
<evidence type="ECO:0000313" key="9">
    <source>
        <dbReference type="Proteomes" id="UP000285530"/>
    </source>
</evidence>
<dbReference type="Proteomes" id="UP000285530">
    <property type="component" value="Unassembled WGS sequence"/>
</dbReference>
<evidence type="ECO:0000256" key="5">
    <source>
        <dbReference type="ARBA" id="ARBA00023136"/>
    </source>
</evidence>
<dbReference type="EMBL" id="QZEV01000066">
    <property type="protein sequence ID" value="RJL01480.1"/>
    <property type="molecule type" value="Genomic_DNA"/>
</dbReference>
<protein>
    <submittedName>
        <fullName evidence="8">DMT family transporter</fullName>
    </submittedName>
</protein>
<feature type="non-terminal residue" evidence="8">
    <location>
        <position position="229"/>
    </location>
</feature>
<keyword evidence="9" id="KW-1185">Reference proteome</keyword>
<name>A0A418ZTD6_9RHOB</name>
<dbReference type="OrthoDB" id="8478503at2"/>
<keyword evidence="3 6" id="KW-0812">Transmembrane</keyword>
<feature type="transmembrane region" description="Helical" evidence="6">
    <location>
        <begin position="87"/>
        <end position="105"/>
    </location>
</feature>
<sequence length="229" mass="24399">MPPARPDPEVSLARGIVFKCLSVILFIVMGALVKMTGNAEVPIPPGQQVFFRSVFALPLILGWLLWQGQLRAGLRTDRPMGHFYRGIIGTASMALSFWALALLPLAEVTAIFFAAPLLIVIFAGMFLGEDVRLFRLSMVGLGLVGVLIVMSPQLAGAGTVDPLRALGAVVALGSAALSALAHIFIRKLSRTERTTAIVFWFTITSSVLGLATLPLGWVMPDAATFGALV</sequence>
<accession>A0A418ZTD6</accession>
<evidence type="ECO:0000256" key="6">
    <source>
        <dbReference type="SAM" id="Phobius"/>
    </source>
</evidence>
<gene>
    <name evidence="8" type="ORF">D3P06_12255</name>
</gene>